<protein>
    <submittedName>
        <fullName evidence="1">Broad specificity phosphatase PhoE</fullName>
    </submittedName>
</protein>
<keyword evidence="2" id="KW-1185">Reference proteome</keyword>
<evidence type="ECO:0000313" key="2">
    <source>
        <dbReference type="Proteomes" id="UP000531231"/>
    </source>
</evidence>
<dbReference type="Gene3D" id="3.40.50.1240">
    <property type="entry name" value="Phosphoglycerate mutase-like"/>
    <property type="match status" value="1"/>
</dbReference>
<dbReference type="InterPro" id="IPR013078">
    <property type="entry name" value="His_Pase_superF_clade-1"/>
</dbReference>
<accession>A0A7W8ELP7</accession>
<name>A0A7W8ELP7_9HYPH</name>
<evidence type="ECO:0000313" key="1">
    <source>
        <dbReference type="EMBL" id="MBB5089655.1"/>
    </source>
</evidence>
<reference evidence="1 2" key="1">
    <citation type="submission" date="2020-08" db="EMBL/GenBank/DDBJ databases">
        <title>Genomic Encyclopedia of Type Strains, Phase IV (KMG-IV): sequencing the most valuable type-strain genomes for metagenomic binning, comparative biology and taxonomic classification.</title>
        <authorList>
            <person name="Goeker M."/>
        </authorList>
    </citation>
    <scope>NUCLEOTIDE SEQUENCE [LARGE SCALE GENOMIC DNA]</scope>
    <source>
        <strain evidence="1 2">DSM 25620</strain>
    </source>
</reference>
<sequence length="193" mass="21820">MQLIFLSHPQVVVDPIVPVERWHLSQAGRVALQQFLERKIWPVPDMIWSSKETKAQETAALLGAYFNKTVQSHSALGENGRSATGFLPPAEFEQLADQFFAQRHHSVRGWERAVDAQARICTAVRDIMDAAAKAQHKNIVICGHGATGTLLYCALVGLPVSRRYDQPSQGHYWHYDDGAKQMLHHWRNINDRS</sequence>
<gene>
    <name evidence="1" type="ORF">HNQ68_000167</name>
</gene>
<proteinExistence type="predicted"/>
<dbReference type="RefSeq" id="WP_151158314.1">
    <property type="nucleotide sequence ID" value="NZ_JACHIL010000001.1"/>
</dbReference>
<dbReference type="AlphaFoldDB" id="A0A7W8ELP7"/>
<dbReference type="InterPro" id="IPR029033">
    <property type="entry name" value="His_PPase_superfam"/>
</dbReference>
<dbReference type="EMBL" id="JACHIL010000001">
    <property type="protein sequence ID" value="MBB5089655.1"/>
    <property type="molecule type" value="Genomic_DNA"/>
</dbReference>
<dbReference type="SUPFAM" id="SSF53254">
    <property type="entry name" value="Phosphoglycerate mutase-like"/>
    <property type="match status" value="1"/>
</dbReference>
<organism evidence="1 2">
    <name type="scientific">Pseudochrobactrum saccharolyticum</name>
    <dbReference type="NCBI Taxonomy" id="354352"/>
    <lineage>
        <taxon>Bacteria</taxon>
        <taxon>Pseudomonadati</taxon>
        <taxon>Pseudomonadota</taxon>
        <taxon>Alphaproteobacteria</taxon>
        <taxon>Hyphomicrobiales</taxon>
        <taxon>Brucellaceae</taxon>
        <taxon>Pseudochrobactrum</taxon>
    </lineage>
</organism>
<comment type="caution">
    <text evidence="1">The sequence shown here is derived from an EMBL/GenBank/DDBJ whole genome shotgun (WGS) entry which is preliminary data.</text>
</comment>
<dbReference type="Proteomes" id="UP000531231">
    <property type="component" value="Unassembled WGS sequence"/>
</dbReference>
<dbReference type="Pfam" id="PF00300">
    <property type="entry name" value="His_Phos_1"/>
    <property type="match status" value="1"/>
</dbReference>